<evidence type="ECO:0000256" key="2">
    <source>
        <dbReference type="ARBA" id="ARBA00022771"/>
    </source>
</evidence>
<keyword evidence="7" id="KW-1185">Reference proteome</keyword>
<dbReference type="GO" id="GO:0008270">
    <property type="term" value="F:zinc ion binding"/>
    <property type="evidence" value="ECO:0007669"/>
    <property type="project" value="UniProtKB-KW"/>
</dbReference>
<name>A0A8S1DZC3_9INSE</name>
<keyword evidence="1" id="KW-0479">Metal-binding</keyword>
<feature type="region of interest" description="Disordered" evidence="4">
    <location>
        <begin position="173"/>
        <end position="200"/>
    </location>
</feature>
<feature type="domain" description="CHHC U11-48K-type" evidence="5">
    <location>
        <begin position="45"/>
        <end position="72"/>
    </location>
</feature>
<dbReference type="InterPro" id="IPR036236">
    <property type="entry name" value="Znf_C2H2_sf"/>
</dbReference>
<reference evidence="6 7" key="1">
    <citation type="submission" date="2020-04" db="EMBL/GenBank/DDBJ databases">
        <authorList>
            <person name="Alioto T."/>
            <person name="Alioto T."/>
            <person name="Gomez Garrido J."/>
        </authorList>
    </citation>
    <scope>NUCLEOTIDE SEQUENCE [LARGE SCALE GENOMIC DNA]</scope>
</reference>
<dbReference type="InterPro" id="IPR022776">
    <property type="entry name" value="TRM13/UPF0224_CHHC_Znf_dom"/>
</dbReference>
<evidence type="ECO:0000256" key="3">
    <source>
        <dbReference type="ARBA" id="ARBA00022833"/>
    </source>
</evidence>
<dbReference type="SUPFAM" id="SSF57667">
    <property type="entry name" value="beta-beta-alpha zinc fingers"/>
    <property type="match status" value="1"/>
</dbReference>
<evidence type="ECO:0000313" key="7">
    <source>
        <dbReference type="Proteomes" id="UP000494165"/>
    </source>
</evidence>
<dbReference type="Pfam" id="PF05253">
    <property type="entry name" value="zf-U11-48K"/>
    <property type="match status" value="1"/>
</dbReference>
<organism evidence="6 7">
    <name type="scientific">Cloeon dipterum</name>
    <dbReference type="NCBI Taxonomy" id="197152"/>
    <lineage>
        <taxon>Eukaryota</taxon>
        <taxon>Metazoa</taxon>
        <taxon>Ecdysozoa</taxon>
        <taxon>Arthropoda</taxon>
        <taxon>Hexapoda</taxon>
        <taxon>Insecta</taxon>
        <taxon>Pterygota</taxon>
        <taxon>Palaeoptera</taxon>
        <taxon>Ephemeroptera</taxon>
        <taxon>Pisciforma</taxon>
        <taxon>Baetidae</taxon>
        <taxon>Cloeon</taxon>
    </lineage>
</organism>
<gene>
    <name evidence="6" type="ORF">CLODIP_2_CD15264</name>
</gene>
<evidence type="ECO:0000313" key="6">
    <source>
        <dbReference type="EMBL" id="CAB3387353.1"/>
    </source>
</evidence>
<evidence type="ECO:0000256" key="4">
    <source>
        <dbReference type="SAM" id="MobiDB-lite"/>
    </source>
</evidence>
<dbReference type="EMBL" id="CADEPI010000567">
    <property type="protein sequence ID" value="CAB3387353.1"/>
    <property type="molecule type" value="Genomic_DNA"/>
</dbReference>
<comment type="caution">
    <text evidence="6">The sequence shown here is derived from an EMBL/GenBank/DDBJ whole genome shotgun (WGS) entry which is preliminary data.</text>
</comment>
<feature type="non-terminal residue" evidence="6">
    <location>
        <position position="1"/>
    </location>
</feature>
<evidence type="ECO:0000259" key="5">
    <source>
        <dbReference type="PROSITE" id="PS51800"/>
    </source>
</evidence>
<feature type="domain" description="CHHC U11-48K-type" evidence="5">
    <location>
        <begin position="13"/>
        <end position="40"/>
    </location>
</feature>
<evidence type="ECO:0000256" key="1">
    <source>
        <dbReference type="ARBA" id="ARBA00022723"/>
    </source>
</evidence>
<accession>A0A8S1DZC3</accession>
<protein>
    <recommendedName>
        <fullName evidence="5">CHHC U11-48K-type domain-containing protein</fullName>
    </recommendedName>
</protein>
<dbReference type="PROSITE" id="PS51800">
    <property type="entry name" value="ZF_CHHC_U11_48K"/>
    <property type="match status" value="2"/>
</dbReference>
<dbReference type="OrthoDB" id="10069248at2759"/>
<proteinExistence type="predicted"/>
<keyword evidence="3" id="KW-0862">Zinc</keyword>
<keyword evidence="2" id="KW-0863">Zinc-finger</keyword>
<feature type="compositionally biased region" description="Acidic residues" evidence="4">
    <location>
        <begin position="188"/>
        <end position="200"/>
    </location>
</feature>
<sequence>MELVIGDRDVEKIGVCPYDSNHKIKMKKIEAHMEKCRDRNRPRQFETCPYNETHVKFKEEIKLHMELCPDKLCFGKVTDIDSFVVRKSCVEREIENRDVLGNEDWDAEEVPQTYDPETKLKDVRFQPKNFHKRKEETYHPRVYTVIDSNYRSECGVNAPMLDDPYYQMNCSSRKRSSGYGGSAKNVEDWEQCDKEEEEEDSFDAEFAEEQKLASLKNVKMWLEKMQPHPNANSSFGESEIPPGFSLKRSSTPINYDECFQTLPLQNHNQGEKDPGASGAAFASHVRDLDYFQRFASNPHEDDETAFQP</sequence>
<dbReference type="AlphaFoldDB" id="A0A8S1DZC3"/>
<dbReference type="Proteomes" id="UP000494165">
    <property type="component" value="Unassembled WGS sequence"/>
</dbReference>